<evidence type="ECO:0000313" key="3">
    <source>
        <dbReference type="EMBL" id="KAF2245297.1"/>
    </source>
</evidence>
<accession>A0A6A6I4Q5</accession>
<dbReference type="EMBL" id="ML987200">
    <property type="protein sequence ID" value="KAF2245297.1"/>
    <property type="molecule type" value="Genomic_DNA"/>
</dbReference>
<dbReference type="Pfam" id="PF00106">
    <property type="entry name" value="adh_short"/>
    <property type="match status" value="1"/>
</dbReference>
<organism evidence="3 4">
    <name type="scientific">Trematosphaeria pertusa</name>
    <dbReference type="NCBI Taxonomy" id="390896"/>
    <lineage>
        <taxon>Eukaryota</taxon>
        <taxon>Fungi</taxon>
        <taxon>Dikarya</taxon>
        <taxon>Ascomycota</taxon>
        <taxon>Pezizomycotina</taxon>
        <taxon>Dothideomycetes</taxon>
        <taxon>Pleosporomycetidae</taxon>
        <taxon>Pleosporales</taxon>
        <taxon>Massarineae</taxon>
        <taxon>Trematosphaeriaceae</taxon>
        <taxon>Trematosphaeria</taxon>
    </lineage>
</organism>
<protein>
    <recommendedName>
        <fullName evidence="5">NAD(P)-binding protein</fullName>
    </recommendedName>
</protein>
<dbReference type="InterPro" id="IPR002347">
    <property type="entry name" value="SDR_fam"/>
</dbReference>
<keyword evidence="2" id="KW-0812">Transmembrane</keyword>
<dbReference type="PANTHER" id="PTHR47534:SF3">
    <property type="entry name" value="ALCOHOL DEHYDROGENASE-LIKE C-TERMINAL DOMAIN-CONTAINING PROTEIN"/>
    <property type="match status" value="1"/>
</dbReference>
<reference evidence="3" key="1">
    <citation type="journal article" date="2020" name="Stud. Mycol.">
        <title>101 Dothideomycetes genomes: a test case for predicting lifestyles and emergence of pathogens.</title>
        <authorList>
            <person name="Haridas S."/>
            <person name="Albert R."/>
            <person name="Binder M."/>
            <person name="Bloem J."/>
            <person name="Labutti K."/>
            <person name="Salamov A."/>
            <person name="Andreopoulos B."/>
            <person name="Baker S."/>
            <person name="Barry K."/>
            <person name="Bills G."/>
            <person name="Bluhm B."/>
            <person name="Cannon C."/>
            <person name="Castanera R."/>
            <person name="Culley D."/>
            <person name="Daum C."/>
            <person name="Ezra D."/>
            <person name="Gonzalez J."/>
            <person name="Henrissat B."/>
            <person name="Kuo A."/>
            <person name="Liang C."/>
            <person name="Lipzen A."/>
            <person name="Lutzoni F."/>
            <person name="Magnuson J."/>
            <person name="Mondo S."/>
            <person name="Nolan M."/>
            <person name="Ohm R."/>
            <person name="Pangilinan J."/>
            <person name="Park H.-J."/>
            <person name="Ramirez L."/>
            <person name="Alfaro M."/>
            <person name="Sun H."/>
            <person name="Tritt A."/>
            <person name="Yoshinaga Y."/>
            <person name="Zwiers L.-H."/>
            <person name="Turgeon B."/>
            <person name="Goodwin S."/>
            <person name="Spatafora J."/>
            <person name="Crous P."/>
            <person name="Grigoriev I."/>
        </authorList>
    </citation>
    <scope>NUCLEOTIDE SEQUENCE</scope>
    <source>
        <strain evidence="3">CBS 122368</strain>
    </source>
</reference>
<name>A0A6A6I4Q5_9PLEO</name>
<keyword evidence="2" id="KW-1133">Transmembrane helix</keyword>
<dbReference type="PANTHER" id="PTHR47534">
    <property type="entry name" value="YALI0E05731P"/>
    <property type="match status" value="1"/>
</dbReference>
<evidence type="ECO:0000256" key="1">
    <source>
        <dbReference type="ARBA" id="ARBA00023002"/>
    </source>
</evidence>
<keyword evidence="1" id="KW-0560">Oxidoreductase</keyword>
<dbReference type="GeneID" id="54579348"/>
<dbReference type="GO" id="GO:0016491">
    <property type="term" value="F:oxidoreductase activity"/>
    <property type="evidence" value="ECO:0007669"/>
    <property type="project" value="UniProtKB-KW"/>
</dbReference>
<dbReference type="InterPro" id="IPR052228">
    <property type="entry name" value="Sec_Metab_Biosynth_Oxidored"/>
</dbReference>
<evidence type="ECO:0008006" key="5">
    <source>
        <dbReference type="Google" id="ProtNLM"/>
    </source>
</evidence>
<sequence length="323" mass="35590">MVNISKIRKSNASFAAQGHSGLVCVFAGATAGIGAATLREMVGLLHSSTFYILGRDPSRYGDKLDELKKIDPTNSIVFIETQVALISAIDAACKQISAAAEKVDIICMSPGGMPFQGAVYTEEGLESCFAVSYYSRLRLISNLLPLLHRSSHPRILSILNGTKEKKINEEDIGLEKSWGIIAVINHTTLCTSLAFDYLAANDSQKHITFLHATPGLVHTGTPRTAYPSKANGWVWWAIVLVMQVVSGWIIRNFGMAVKESGERHAYELTSDKFVPGSWRVNHLNKVVPDNDVLVQYRENGWGEKIWEFTNRVWDEALAKGAKP</sequence>
<dbReference type="OrthoDB" id="2898509at2759"/>
<keyword evidence="2" id="KW-0472">Membrane</keyword>
<evidence type="ECO:0000313" key="4">
    <source>
        <dbReference type="Proteomes" id="UP000800094"/>
    </source>
</evidence>
<dbReference type="Gene3D" id="3.40.50.720">
    <property type="entry name" value="NAD(P)-binding Rossmann-like Domain"/>
    <property type="match status" value="1"/>
</dbReference>
<dbReference type="Proteomes" id="UP000800094">
    <property type="component" value="Unassembled WGS sequence"/>
</dbReference>
<evidence type="ECO:0000256" key="2">
    <source>
        <dbReference type="SAM" id="Phobius"/>
    </source>
</evidence>
<keyword evidence="4" id="KW-1185">Reference proteome</keyword>
<dbReference type="AlphaFoldDB" id="A0A6A6I4Q5"/>
<gene>
    <name evidence="3" type="ORF">BU26DRAFT_489438</name>
</gene>
<dbReference type="RefSeq" id="XP_033680301.1">
    <property type="nucleotide sequence ID" value="XM_033826018.1"/>
</dbReference>
<dbReference type="SUPFAM" id="SSF51735">
    <property type="entry name" value="NAD(P)-binding Rossmann-fold domains"/>
    <property type="match status" value="1"/>
</dbReference>
<proteinExistence type="predicted"/>
<feature type="transmembrane region" description="Helical" evidence="2">
    <location>
        <begin position="233"/>
        <end position="250"/>
    </location>
</feature>
<dbReference type="InterPro" id="IPR036291">
    <property type="entry name" value="NAD(P)-bd_dom_sf"/>
</dbReference>